<protein>
    <submittedName>
        <fullName evidence="1">Uncharacterized protein</fullName>
    </submittedName>
</protein>
<organism evidence="1 2">
    <name type="scientific">Acinetobacter lactucae</name>
    <dbReference type="NCBI Taxonomy" id="1785128"/>
    <lineage>
        <taxon>Bacteria</taxon>
        <taxon>Pseudomonadati</taxon>
        <taxon>Pseudomonadota</taxon>
        <taxon>Gammaproteobacteria</taxon>
        <taxon>Moraxellales</taxon>
        <taxon>Moraxellaceae</taxon>
        <taxon>Acinetobacter</taxon>
        <taxon>Acinetobacter calcoaceticus/baumannii complex</taxon>
    </lineage>
</organism>
<dbReference type="AlphaFoldDB" id="A0A3R9RCP9"/>
<proteinExistence type="predicted"/>
<name>A0A3R9RCP9_9GAMM</name>
<comment type="caution">
    <text evidence="1">The sequence shown here is derived from an EMBL/GenBank/DDBJ whole genome shotgun (WGS) entry which is preliminary data.</text>
</comment>
<gene>
    <name evidence="1" type="ORF">EA756_11190</name>
</gene>
<sequence>MSFYTIYLSEYIDRDFSFDLKGKQEIIVDYFKFDLSDNFLKNPRINLDYDNIFSDQLNEILETDFYYSSSGILLFSKGFFNEMKEILEDESDFYKCYVRNEEVDIYAMYIKRKNNLLDEDDFIKKDLVTDDFFIARDTDKPYIYVVSQKFVDTINKFKLKMHFLEY</sequence>
<reference evidence="1 2" key="1">
    <citation type="submission" date="2018-10" db="EMBL/GenBank/DDBJ databases">
        <title>GWAS and RNA-Seq identify cryptic mechanisms of antimicrobial resistance in Acinetobacter baumannii.</title>
        <authorList>
            <person name="Sahl J.W."/>
        </authorList>
    </citation>
    <scope>NUCLEOTIDE SEQUENCE [LARGE SCALE GENOMIC DNA]</scope>
    <source>
        <strain evidence="1 2">TG41018</strain>
    </source>
</reference>
<evidence type="ECO:0000313" key="2">
    <source>
        <dbReference type="Proteomes" id="UP000276905"/>
    </source>
</evidence>
<dbReference type="EMBL" id="RFES01000007">
    <property type="protein sequence ID" value="RSO56261.1"/>
    <property type="molecule type" value="Genomic_DNA"/>
</dbReference>
<accession>A0A3R9RCP9</accession>
<dbReference type="Proteomes" id="UP000276905">
    <property type="component" value="Unassembled WGS sequence"/>
</dbReference>
<evidence type="ECO:0000313" key="1">
    <source>
        <dbReference type="EMBL" id="RSO56261.1"/>
    </source>
</evidence>